<sequence length="297" mass="34542">MNKQTLQEKPHGTPYFPFESFSQADLTGSYFAPYHWHDELEFLYITKGSLTLRTENSSYALTEGHVYFINPGIVHGIFGHSKVSHHYALLFPMSLLSFTQYDICQDALILPLLSQKLQFPYGETLPKECTEKLCSLIESAALLYDSPSPTTPLSIKILLLQILETLFLHNAFLTVSEETLFKRTSNFDPLKEVFTYIETNYMRKIHLEELSSCAHMNKNYFCKFFKKKIGKSPFTYLNEYRINQAASLLLKSNAPITEIALNTGYENMSYFIRQFKYYKHCTPSDFRHFSKHKEQSF</sequence>
<dbReference type="AlphaFoldDB" id="A0A4R3JSN3"/>
<name>A0A4R3JSN3_9FIRM</name>
<dbReference type="InterPro" id="IPR037923">
    <property type="entry name" value="HTH-like"/>
</dbReference>
<dbReference type="EMBL" id="SLZV01000005">
    <property type="protein sequence ID" value="TCS69098.1"/>
    <property type="molecule type" value="Genomic_DNA"/>
</dbReference>
<dbReference type="Gene3D" id="1.10.10.60">
    <property type="entry name" value="Homeodomain-like"/>
    <property type="match status" value="2"/>
</dbReference>
<organism evidence="6 7">
    <name type="scientific">Faecalimonas umbilicata</name>
    <dbReference type="NCBI Taxonomy" id="1912855"/>
    <lineage>
        <taxon>Bacteria</taxon>
        <taxon>Bacillati</taxon>
        <taxon>Bacillota</taxon>
        <taxon>Clostridia</taxon>
        <taxon>Lachnospirales</taxon>
        <taxon>Lachnospiraceae</taxon>
        <taxon>Faecalimonas</taxon>
    </lineage>
</organism>
<dbReference type="Proteomes" id="UP000702954">
    <property type="component" value="Unassembled WGS sequence"/>
</dbReference>
<accession>A0A4R3JSN3</accession>
<evidence type="ECO:0000313" key="8">
    <source>
        <dbReference type="Proteomes" id="UP000702954"/>
    </source>
</evidence>
<dbReference type="GO" id="GO:0043565">
    <property type="term" value="F:sequence-specific DNA binding"/>
    <property type="evidence" value="ECO:0007669"/>
    <property type="project" value="InterPro"/>
</dbReference>
<keyword evidence="2 6" id="KW-0238">DNA-binding</keyword>
<reference evidence="6 7" key="2">
    <citation type="submission" date="2019-03" db="EMBL/GenBank/DDBJ databases">
        <title>Genomic Encyclopedia of Type Strains, Phase IV (KMG-IV): sequencing the most valuable type-strain genomes for metagenomic binning, comparative biology and taxonomic classification.</title>
        <authorList>
            <person name="Goeker M."/>
        </authorList>
    </citation>
    <scope>NUCLEOTIDE SEQUENCE [LARGE SCALE GENOMIC DNA]</scope>
    <source>
        <strain evidence="6 7">DSM 103426</strain>
    </source>
</reference>
<dbReference type="Gene3D" id="2.60.120.10">
    <property type="entry name" value="Jelly Rolls"/>
    <property type="match status" value="1"/>
</dbReference>
<evidence type="ECO:0000256" key="3">
    <source>
        <dbReference type="ARBA" id="ARBA00023163"/>
    </source>
</evidence>
<dbReference type="Pfam" id="PF02311">
    <property type="entry name" value="AraC_binding"/>
    <property type="match status" value="1"/>
</dbReference>
<feature type="domain" description="HTH araC/xylS-type" evidence="4">
    <location>
        <begin position="191"/>
        <end position="289"/>
    </location>
</feature>
<dbReference type="SUPFAM" id="SSF51215">
    <property type="entry name" value="Regulatory protein AraC"/>
    <property type="match status" value="1"/>
</dbReference>
<dbReference type="EMBL" id="BHEO01000002">
    <property type="protein sequence ID" value="GBU03595.1"/>
    <property type="molecule type" value="Genomic_DNA"/>
</dbReference>
<keyword evidence="8" id="KW-1185">Reference proteome</keyword>
<evidence type="ECO:0000313" key="5">
    <source>
        <dbReference type="EMBL" id="GBU03595.1"/>
    </source>
</evidence>
<evidence type="ECO:0000259" key="4">
    <source>
        <dbReference type="PROSITE" id="PS01124"/>
    </source>
</evidence>
<evidence type="ECO:0000256" key="2">
    <source>
        <dbReference type="ARBA" id="ARBA00023125"/>
    </source>
</evidence>
<dbReference type="PANTHER" id="PTHR43280">
    <property type="entry name" value="ARAC-FAMILY TRANSCRIPTIONAL REGULATOR"/>
    <property type="match status" value="1"/>
</dbReference>
<proteinExistence type="predicted"/>
<dbReference type="InterPro" id="IPR018060">
    <property type="entry name" value="HTH_AraC"/>
</dbReference>
<dbReference type="PANTHER" id="PTHR43280:SF2">
    <property type="entry name" value="HTH-TYPE TRANSCRIPTIONAL REGULATOR EXSA"/>
    <property type="match status" value="1"/>
</dbReference>
<dbReference type="InterPro" id="IPR014710">
    <property type="entry name" value="RmlC-like_jellyroll"/>
</dbReference>
<reference evidence="5 8" key="1">
    <citation type="journal article" date="2018" name="Int. J. Syst. Evol. Microbiol.">
        <title>Draft Genome Sequence of Faecalimonas umbilicata JCM 30896T, an Acetate-Producing Bacterium Isolated from Human Feces.</title>
        <authorList>
            <person name="Sakamoto M."/>
            <person name="Ikeyama N."/>
            <person name="Yuki M."/>
            <person name="Ohkuma M."/>
        </authorList>
    </citation>
    <scope>NUCLEOTIDE SEQUENCE [LARGE SCALE GENOMIC DNA]</scope>
    <source>
        <strain evidence="5 8">EGH7</strain>
    </source>
</reference>
<evidence type="ECO:0000313" key="6">
    <source>
        <dbReference type="EMBL" id="TCS69098.1"/>
    </source>
</evidence>
<gene>
    <name evidence="6" type="ORF">EDD74_10585</name>
    <name evidence="5" type="ORF">FAEUMB_01360</name>
</gene>
<keyword evidence="3" id="KW-0804">Transcription</keyword>
<keyword evidence="1" id="KW-0805">Transcription regulation</keyword>
<protein>
    <submittedName>
        <fullName evidence="5">AraC family transcriptional regulator</fullName>
    </submittedName>
    <submittedName>
        <fullName evidence="6">AraC-like DNA-binding protein</fullName>
    </submittedName>
</protein>
<comment type="caution">
    <text evidence="6">The sequence shown here is derived from an EMBL/GenBank/DDBJ whole genome shotgun (WGS) entry which is preliminary data.</text>
</comment>
<dbReference type="Pfam" id="PF12833">
    <property type="entry name" value="HTH_18"/>
    <property type="match status" value="1"/>
</dbReference>
<evidence type="ECO:0000313" key="7">
    <source>
        <dbReference type="Proteomes" id="UP000294613"/>
    </source>
</evidence>
<dbReference type="InterPro" id="IPR003313">
    <property type="entry name" value="AraC-bd"/>
</dbReference>
<dbReference type="GO" id="GO:0003700">
    <property type="term" value="F:DNA-binding transcription factor activity"/>
    <property type="evidence" value="ECO:0007669"/>
    <property type="project" value="InterPro"/>
</dbReference>
<dbReference type="PROSITE" id="PS01124">
    <property type="entry name" value="HTH_ARAC_FAMILY_2"/>
    <property type="match status" value="1"/>
</dbReference>
<dbReference type="InterPro" id="IPR009057">
    <property type="entry name" value="Homeodomain-like_sf"/>
</dbReference>
<dbReference type="Proteomes" id="UP000294613">
    <property type="component" value="Unassembled WGS sequence"/>
</dbReference>
<dbReference type="SUPFAM" id="SSF46689">
    <property type="entry name" value="Homeodomain-like"/>
    <property type="match status" value="2"/>
</dbReference>
<dbReference type="PRINTS" id="PR00032">
    <property type="entry name" value="HTHARAC"/>
</dbReference>
<dbReference type="SMART" id="SM00342">
    <property type="entry name" value="HTH_ARAC"/>
    <property type="match status" value="1"/>
</dbReference>
<dbReference type="InterPro" id="IPR020449">
    <property type="entry name" value="Tscrpt_reg_AraC-type_HTH"/>
</dbReference>
<dbReference type="RefSeq" id="WP_016439916.1">
    <property type="nucleotide sequence ID" value="NZ_BHEO01000002.1"/>
</dbReference>
<evidence type="ECO:0000256" key="1">
    <source>
        <dbReference type="ARBA" id="ARBA00023015"/>
    </source>
</evidence>
<dbReference type="CDD" id="cd02208">
    <property type="entry name" value="cupin_RmlC-like"/>
    <property type="match status" value="1"/>
</dbReference>